<evidence type="ECO:0000313" key="2">
    <source>
        <dbReference type="EMBL" id="GBO26297.1"/>
    </source>
</evidence>
<dbReference type="Proteomes" id="UP000499080">
    <property type="component" value="Unassembled WGS sequence"/>
</dbReference>
<proteinExistence type="predicted"/>
<evidence type="ECO:0000256" key="1">
    <source>
        <dbReference type="SAM" id="MobiDB-lite"/>
    </source>
</evidence>
<dbReference type="EMBL" id="BGPR01049311">
    <property type="protein sequence ID" value="GBO26297.1"/>
    <property type="molecule type" value="Genomic_DNA"/>
</dbReference>
<evidence type="ECO:0000313" key="3">
    <source>
        <dbReference type="Proteomes" id="UP000499080"/>
    </source>
</evidence>
<name>A0A4Y2VRE1_ARAVE</name>
<feature type="region of interest" description="Disordered" evidence="1">
    <location>
        <begin position="1"/>
        <end position="29"/>
    </location>
</feature>
<sequence>MSTRRGAQMAESKVLWPETSPEVKDPSGLRRGLEASGFPLRFLGGTKNKAYSGLFGSEQYWVPHHMKQNFMFYHFTHPYLSEALIHVNKRQQNWMNISKNDLNSWRTLFVFGMKMICS</sequence>
<gene>
    <name evidence="2" type="ORF">AVEN_99858_1</name>
</gene>
<comment type="caution">
    <text evidence="2">The sequence shown here is derived from an EMBL/GenBank/DDBJ whole genome shotgun (WGS) entry which is preliminary data.</text>
</comment>
<reference evidence="2 3" key="1">
    <citation type="journal article" date="2019" name="Sci. Rep.">
        <title>Orb-weaving spider Araneus ventricosus genome elucidates the spidroin gene catalogue.</title>
        <authorList>
            <person name="Kono N."/>
            <person name="Nakamura H."/>
            <person name="Ohtoshi R."/>
            <person name="Moran D.A.P."/>
            <person name="Shinohara A."/>
            <person name="Yoshida Y."/>
            <person name="Fujiwara M."/>
            <person name="Mori M."/>
            <person name="Tomita M."/>
            <person name="Arakawa K."/>
        </authorList>
    </citation>
    <scope>NUCLEOTIDE SEQUENCE [LARGE SCALE GENOMIC DNA]</scope>
</reference>
<keyword evidence="3" id="KW-1185">Reference proteome</keyword>
<accession>A0A4Y2VRE1</accession>
<organism evidence="2 3">
    <name type="scientific">Araneus ventricosus</name>
    <name type="common">Orbweaver spider</name>
    <name type="synonym">Epeira ventricosa</name>
    <dbReference type="NCBI Taxonomy" id="182803"/>
    <lineage>
        <taxon>Eukaryota</taxon>
        <taxon>Metazoa</taxon>
        <taxon>Ecdysozoa</taxon>
        <taxon>Arthropoda</taxon>
        <taxon>Chelicerata</taxon>
        <taxon>Arachnida</taxon>
        <taxon>Araneae</taxon>
        <taxon>Araneomorphae</taxon>
        <taxon>Entelegynae</taxon>
        <taxon>Araneoidea</taxon>
        <taxon>Araneidae</taxon>
        <taxon>Araneus</taxon>
    </lineage>
</organism>
<protein>
    <submittedName>
        <fullName evidence="2">Uncharacterized protein</fullName>
    </submittedName>
</protein>
<dbReference type="AlphaFoldDB" id="A0A4Y2VRE1"/>